<organism evidence="2 3">
    <name type="scientific">Nocardiopsis gilva YIM 90087</name>
    <dbReference type="NCBI Taxonomy" id="1235441"/>
    <lineage>
        <taxon>Bacteria</taxon>
        <taxon>Bacillati</taxon>
        <taxon>Actinomycetota</taxon>
        <taxon>Actinomycetes</taxon>
        <taxon>Streptosporangiales</taxon>
        <taxon>Nocardiopsidaceae</taxon>
        <taxon>Nocardiopsis</taxon>
    </lineage>
</organism>
<accession>A0A223SD40</accession>
<keyword evidence="3" id="KW-1185">Reference proteome</keyword>
<name>A0A223SD40_9ACTN</name>
<evidence type="ECO:0000259" key="1">
    <source>
        <dbReference type="Pfam" id="PF14016"/>
    </source>
</evidence>
<dbReference type="EMBL" id="CP022753">
    <property type="protein sequence ID" value="ASU86006.1"/>
    <property type="molecule type" value="Genomic_DNA"/>
</dbReference>
<proteinExistence type="predicted"/>
<sequence length="181" mass="19309">MAAPAVALGAVPAAAQSTTDAGSASDDIRWCRSDDFKIIENTRGAAAGTVYIEFAMIRIGGEGEANKPRQEPCLLDDRFGVHWIDDYQGDRVGAWAEYTEPNREPFVLEPEGVALMTLAQPSHGNYDPEVCEPSRVAGIQVYLGFHETGGGVYAPTGGKDTVCANPDVGAPRIHSVVKSPY</sequence>
<dbReference type="Pfam" id="PF14016">
    <property type="entry name" value="DUF4232"/>
    <property type="match status" value="1"/>
</dbReference>
<dbReference type="AlphaFoldDB" id="A0A223SD40"/>
<evidence type="ECO:0000313" key="2">
    <source>
        <dbReference type="EMBL" id="ASU86006.1"/>
    </source>
</evidence>
<gene>
    <name evidence="2" type="ORF">CDO52_03300</name>
</gene>
<dbReference type="Proteomes" id="UP000215005">
    <property type="component" value="Chromosome"/>
</dbReference>
<dbReference type="KEGG" id="ngv:CDO52_03300"/>
<reference evidence="2 3" key="1">
    <citation type="submission" date="2017-08" db="EMBL/GenBank/DDBJ databases">
        <title>The complete genome sequence of Nocardiopsis gilva YIM 90087.</title>
        <authorList>
            <person name="Yin M."/>
            <person name="Tang S."/>
        </authorList>
    </citation>
    <scope>NUCLEOTIDE SEQUENCE [LARGE SCALE GENOMIC DNA]</scope>
    <source>
        <strain evidence="2 3">YIM 90087</strain>
    </source>
</reference>
<feature type="domain" description="DUF4232" evidence="1">
    <location>
        <begin position="71"/>
        <end position="168"/>
    </location>
</feature>
<protein>
    <recommendedName>
        <fullName evidence="1">DUF4232 domain-containing protein</fullName>
    </recommendedName>
</protein>
<dbReference type="InterPro" id="IPR025326">
    <property type="entry name" value="DUF4232"/>
</dbReference>
<evidence type="ECO:0000313" key="3">
    <source>
        <dbReference type="Proteomes" id="UP000215005"/>
    </source>
</evidence>